<dbReference type="Proteomes" id="UP000177268">
    <property type="component" value="Unassembled WGS sequence"/>
</dbReference>
<feature type="transmembrane region" description="Helical" evidence="1">
    <location>
        <begin position="165"/>
        <end position="184"/>
    </location>
</feature>
<evidence type="ECO:0008006" key="4">
    <source>
        <dbReference type="Google" id="ProtNLM"/>
    </source>
</evidence>
<keyword evidence="1" id="KW-0812">Transmembrane</keyword>
<name>A0A1F5ZGC1_9BACT</name>
<dbReference type="EMBL" id="MFIZ01000030">
    <property type="protein sequence ID" value="OGG11395.1"/>
    <property type="molecule type" value="Genomic_DNA"/>
</dbReference>
<evidence type="ECO:0000313" key="3">
    <source>
        <dbReference type="Proteomes" id="UP000177268"/>
    </source>
</evidence>
<keyword evidence="1" id="KW-1133">Transmembrane helix</keyword>
<protein>
    <recommendedName>
        <fullName evidence="4">Glycosyltransferase RgtA/B/C/D-like domain-containing protein</fullName>
    </recommendedName>
</protein>
<feature type="transmembrane region" description="Helical" evidence="1">
    <location>
        <begin position="315"/>
        <end position="333"/>
    </location>
</feature>
<feature type="transmembrane region" description="Helical" evidence="1">
    <location>
        <begin position="340"/>
        <end position="359"/>
    </location>
</feature>
<feature type="transmembrane region" description="Helical" evidence="1">
    <location>
        <begin position="109"/>
        <end position="130"/>
    </location>
</feature>
<feature type="transmembrane region" description="Helical" evidence="1">
    <location>
        <begin position="472"/>
        <end position="489"/>
    </location>
</feature>
<comment type="caution">
    <text evidence="2">The sequence shown here is derived from an EMBL/GenBank/DDBJ whole genome shotgun (WGS) entry which is preliminary data.</text>
</comment>
<dbReference type="AlphaFoldDB" id="A0A1F5ZGC1"/>
<proteinExistence type="predicted"/>
<feature type="transmembrane region" description="Helical" evidence="1">
    <location>
        <begin position="136"/>
        <end position="158"/>
    </location>
</feature>
<organism evidence="2 3">
    <name type="scientific">Candidatus Gottesmanbacteria bacterium RBG_13_45_10</name>
    <dbReference type="NCBI Taxonomy" id="1798370"/>
    <lineage>
        <taxon>Bacteria</taxon>
        <taxon>Candidatus Gottesmaniibacteriota</taxon>
    </lineage>
</organism>
<feature type="transmembrane region" description="Helical" evidence="1">
    <location>
        <begin position="82"/>
        <end position="100"/>
    </location>
</feature>
<evidence type="ECO:0000256" key="1">
    <source>
        <dbReference type="SAM" id="Phobius"/>
    </source>
</evidence>
<feature type="transmembrane region" description="Helical" evidence="1">
    <location>
        <begin position="395"/>
        <end position="417"/>
    </location>
</feature>
<feature type="transmembrane region" description="Helical" evidence="1">
    <location>
        <begin position="371"/>
        <end position="388"/>
    </location>
</feature>
<dbReference type="STRING" id="1798370.A2Z00_00490"/>
<reference evidence="2 3" key="1">
    <citation type="journal article" date="2016" name="Nat. Commun.">
        <title>Thousands of microbial genomes shed light on interconnected biogeochemical processes in an aquifer system.</title>
        <authorList>
            <person name="Anantharaman K."/>
            <person name="Brown C.T."/>
            <person name="Hug L.A."/>
            <person name="Sharon I."/>
            <person name="Castelle C.J."/>
            <person name="Probst A.J."/>
            <person name="Thomas B.C."/>
            <person name="Singh A."/>
            <person name="Wilkins M.J."/>
            <person name="Karaoz U."/>
            <person name="Brodie E.L."/>
            <person name="Williams K.H."/>
            <person name="Hubbard S.S."/>
            <person name="Banfield J.F."/>
        </authorList>
    </citation>
    <scope>NUCLEOTIDE SEQUENCE [LARGE SCALE GENOMIC DNA]</scope>
</reference>
<keyword evidence="1" id="KW-0472">Membrane</keyword>
<feature type="transmembrane region" description="Helical" evidence="1">
    <location>
        <begin position="190"/>
        <end position="213"/>
    </location>
</feature>
<gene>
    <name evidence="2" type="ORF">A2Z00_00490</name>
</gene>
<evidence type="ECO:0000313" key="2">
    <source>
        <dbReference type="EMBL" id="OGG11395.1"/>
    </source>
</evidence>
<accession>A0A1F5ZGC1</accession>
<sequence>MLAFGFIITVLLAMVVKGNKAPNGSLAYQQSTEGNLTGPFESSGSNSRYALVEAIVKSKTFFFNNAQAGLAAPDLVLYNGKYFSIFTPGVAFAVLPFYLLGNLFGIPQLATYGATTLVAFVNLLLVVLIARKLGAGMIPSLISGFLFLFGTSALTYALTLTQHHLSILVILLATLTLFHKPGLLRNTLLGLLYGAGLLIDIPNAIILLPLMLYAAGQHLTRIDEGRVVTIKLKLVLVFLLLGFIPLLGTFGWYNKQVTGSYTILSQFLGRSDYPPKPKTTTVKKTRDPYAPTLPFYSRLQLNGLYILLISNERGWLYYSPIVFIGTAGLFLALKQKETQKAAVVILTMAGLTVTLYSTFGDPWGGWSFGPRYLLPATALLSTGIGLAIERWKRSILFGLAFLAIAGYGIYVSTFGAFTTTQVPPKQEAEHLVTFIPYTYEYNKQLIDQGKTGSLVYNLWLNGRIPLSSVVKIYQGIGISFTCIAYALLIRKEFFRKHSV</sequence>
<feature type="transmembrane region" description="Helical" evidence="1">
    <location>
        <begin position="234"/>
        <end position="253"/>
    </location>
</feature>